<evidence type="ECO:0000256" key="1">
    <source>
        <dbReference type="SAM" id="MobiDB-lite"/>
    </source>
</evidence>
<feature type="compositionally biased region" description="Pro residues" evidence="1">
    <location>
        <begin position="1"/>
        <end position="10"/>
    </location>
</feature>
<gene>
    <name evidence="2" type="ORF">GCM10025783_25680</name>
</gene>
<name>A0ABP8ZB22_9MICO</name>
<evidence type="ECO:0000313" key="3">
    <source>
        <dbReference type="Proteomes" id="UP001500121"/>
    </source>
</evidence>
<proteinExistence type="predicted"/>
<sequence length="294" mass="32644">MLAMPEPTPLPDDLQRRAFSRGDADGAGLRPGRLRRRDIRRPFHGVQIVGSFGSLQERCHAYRVRMKPGHAFSHQTAVLLHGLPLARAFEEELDLHVSVVMPGRAPTTRGVVGHRIRIAPPVVDLGGLPVVRADEAWAQLGPLLALDELIVLGDAVLWADRSLQDPMHAAARVPYRPARERLQKALREIRSGCASPGETRVRLLLVRAGVPEPELNAEVRLPGETVHPDLVWRDRRVALEYEGDGHREREQFQYDVGRYGRLREAGWTVIQVTAADLQGGGAQQLIRRVLALVG</sequence>
<dbReference type="InterPro" id="IPR011335">
    <property type="entry name" value="Restrct_endonuc-II-like"/>
</dbReference>
<protein>
    <recommendedName>
        <fullName evidence="4">DUF559 domain-containing protein</fullName>
    </recommendedName>
</protein>
<reference evidence="3" key="1">
    <citation type="journal article" date="2019" name="Int. J. Syst. Evol. Microbiol.">
        <title>The Global Catalogue of Microorganisms (GCM) 10K type strain sequencing project: providing services to taxonomists for standard genome sequencing and annotation.</title>
        <authorList>
            <consortium name="The Broad Institute Genomics Platform"/>
            <consortium name="The Broad Institute Genome Sequencing Center for Infectious Disease"/>
            <person name="Wu L."/>
            <person name="Ma J."/>
        </authorList>
    </citation>
    <scope>NUCLEOTIDE SEQUENCE [LARGE SCALE GENOMIC DNA]</scope>
    <source>
        <strain evidence="3">JCM 19015</strain>
    </source>
</reference>
<keyword evidence="3" id="KW-1185">Reference proteome</keyword>
<comment type="caution">
    <text evidence="2">The sequence shown here is derived from an EMBL/GenBank/DDBJ whole genome shotgun (WGS) entry which is preliminary data.</text>
</comment>
<organism evidence="2 3">
    <name type="scientific">Amnibacterium soli</name>
    <dbReference type="NCBI Taxonomy" id="1282736"/>
    <lineage>
        <taxon>Bacteria</taxon>
        <taxon>Bacillati</taxon>
        <taxon>Actinomycetota</taxon>
        <taxon>Actinomycetes</taxon>
        <taxon>Micrococcales</taxon>
        <taxon>Microbacteriaceae</taxon>
        <taxon>Amnibacterium</taxon>
    </lineage>
</organism>
<dbReference type="EMBL" id="BAABLP010000005">
    <property type="protein sequence ID" value="GAA4751919.1"/>
    <property type="molecule type" value="Genomic_DNA"/>
</dbReference>
<evidence type="ECO:0008006" key="4">
    <source>
        <dbReference type="Google" id="ProtNLM"/>
    </source>
</evidence>
<dbReference type="SUPFAM" id="SSF52980">
    <property type="entry name" value="Restriction endonuclease-like"/>
    <property type="match status" value="1"/>
</dbReference>
<evidence type="ECO:0000313" key="2">
    <source>
        <dbReference type="EMBL" id="GAA4751919.1"/>
    </source>
</evidence>
<dbReference type="Proteomes" id="UP001500121">
    <property type="component" value="Unassembled WGS sequence"/>
</dbReference>
<feature type="compositionally biased region" description="Basic and acidic residues" evidence="1">
    <location>
        <begin position="13"/>
        <end position="24"/>
    </location>
</feature>
<feature type="region of interest" description="Disordered" evidence="1">
    <location>
        <begin position="1"/>
        <end position="33"/>
    </location>
</feature>
<accession>A0ABP8ZB22</accession>